<dbReference type="Gene3D" id="3.30.1600.10">
    <property type="entry name" value="SIR2/SIRT2 'Small Domain"/>
    <property type="match status" value="1"/>
</dbReference>
<keyword evidence="4" id="KW-0862">Zinc</keyword>
<evidence type="ECO:0000259" key="5">
    <source>
        <dbReference type="PROSITE" id="PS50305"/>
    </source>
</evidence>
<dbReference type="Pfam" id="PF02146">
    <property type="entry name" value="SIR2"/>
    <property type="match status" value="1"/>
</dbReference>
<dbReference type="InterPro" id="IPR026590">
    <property type="entry name" value="Ssirtuin_cat_dom"/>
</dbReference>
<dbReference type="EC" id="2.3.1.286" evidence="1"/>
<dbReference type="STRING" id="39482.ERS852491_03639"/>
<reference evidence="6 7" key="1">
    <citation type="submission" date="2015-09" db="EMBL/GenBank/DDBJ databases">
        <authorList>
            <consortium name="Pathogen Informatics"/>
        </authorList>
    </citation>
    <scope>NUCLEOTIDE SEQUENCE [LARGE SCALE GENOMIC DNA]</scope>
    <source>
        <strain evidence="6 7">2789STDY5834876</strain>
    </source>
</reference>
<evidence type="ECO:0000313" key="6">
    <source>
        <dbReference type="EMBL" id="CUO89301.1"/>
    </source>
</evidence>
<dbReference type="EMBL" id="CYZU01000041">
    <property type="protein sequence ID" value="CUO89301.1"/>
    <property type="molecule type" value="Genomic_DNA"/>
</dbReference>
<gene>
    <name evidence="6" type="primary">cobB_2</name>
    <name evidence="6" type="ORF">ERS852491_03639</name>
</gene>
<feature type="binding site" evidence="4">
    <location>
        <position position="130"/>
    </location>
    <ligand>
        <name>Zn(2+)</name>
        <dbReference type="ChEBI" id="CHEBI:29105"/>
    </ligand>
</feature>
<feature type="binding site" evidence="4">
    <location>
        <position position="133"/>
    </location>
    <ligand>
        <name>Zn(2+)</name>
        <dbReference type="ChEBI" id="CHEBI:29105"/>
    </ligand>
</feature>
<proteinExistence type="predicted"/>
<sequence>MRSKNILQLLEESKYTVAISGKEMFLENGYPGVRDGEESYEIEQKYGYSAEEILSSAFYATRKEVFFEFYRTEMLAAAAIPPGKGFLNLQKMEEYGLVHCEITKRLFGLLERAGCRNVINLHGSIYDNFCPHCGKKYPIEYMIQSKGVPLCEDCKNTIRPKICLYGEMVDNGIVTKAAVEIQKADVLLVLGTSLHASLCHQLIQYYNGDKLILITNEEHYSDKLADVLVYSRVDDALEKLVTAYQNKWNKEHELEKREHE</sequence>
<dbReference type="InterPro" id="IPR003000">
    <property type="entry name" value="Sirtuin"/>
</dbReference>
<dbReference type="InterPro" id="IPR029035">
    <property type="entry name" value="DHS-like_NAD/FAD-binding_dom"/>
</dbReference>
<dbReference type="OrthoDB" id="9800582at2"/>
<evidence type="ECO:0000256" key="1">
    <source>
        <dbReference type="ARBA" id="ARBA00012928"/>
    </source>
</evidence>
<dbReference type="GO" id="GO:0016787">
    <property type="term" value="F:hydrolase activity"/>
    <property type="evidence" value="ECO:0007669"/>
    <property type="project" value="UniProtKB-KW"/>
</dbReference>
<evidence type="ECO:0000256" key="3">
    <source>
        <dbReference type="ARBA" id="ARBA00023027"/>
    </source>
</evidence>
<dbReference type="InterPro" id="IPR026591">
    <property type="entry name" value="Sirtuin_cat_small_dom_sf"/>
</dbReference>
<dbReference type="AlphaFoldDB" id="A0A174IS83"/>
<feature type="active site" description="Proton acceptor" evidence="4">
    <location>
        <position position="122"/>
    </location>
</feature>
<dbReference type="RefSeq" id="WP_050642810.1">
    <property type="nucleotide sequence ID" value="NZ_CABKUE010000009.1"/>
</dbReference>
<name>A0A174IS83_9FIRM</name>
<dbReference type="GO" id="GO:0046872">
    <property type="term" value="F:metal ion binding"/>
    <property type="evidence" value="ECO:0007669"/>
    <property type="project" value="UniProtKB-KW"/>
</dbReference>
<protein>
    <recommendedName>
        <fullName evidence="1">protein acetyllysine N-acetyltransferase</fullName>
        <ecNumber evidence="1">2.3.1.286</ecNumber>
    </recommendedName>
</protein>
<dbReference type="SUPFAM" id="SSF52467">
    <property type="entry name" value="DHS-like NAD/FAD-binding domain"/>
    <property type="match status" value="1"/>
</dbReference>
<evidence type="ECO:0000256" key="4">
    <source>
        <dbReference type="PROSITE-ProRule" id="PRU00236"/>
    </source>
</evidence>
<dbReference type="GO" id="GO:0017136">
    <property type="term" value="F:histone deacetylase activity, NAD-dependent"/>
    <property type="evidence" value="ECO:0007669"/>
    <property type="project" value="TreeGrafter"/>
</dbReference>
<feature type="binding site" evidence="4">
    <location>
        <position position="154"/>
    </location>
    <ligand>
        <name>Zn(2+)</name>
        <dbReference type="ChEBI" id="CHEBI:29105"/>
    </ligand>
</feature>
<organism evidence="6 7">
    <name type="scientific">Faecalicatena contorta</name>
    <dbReference type="NCBI Taxonomy" id="39482"/>
    <lineage>
        <taxon>Bacteria</taxon>
        <taxon>Bacillati</taxon>
        <taxon>Bacillota</taxon>
        <taxon>Clostridia</taxon>
        <taxon>Lachnospirales</taxon>
        <taxon>Lachnospiraceae</taxon>
        <taxon>Faecalicatena</taxon>
    </lineage>
</organism>
<feature type="domain" description="Deacetylase sirtuin-type" evidence="5">
    <location>
        <begin position="1"/>
        <end position="257"/>
    </location>
</feature>
<dbReference type="Proteomes" id="UP000095544">
    <property type="component" value="Unassembled WGS sequence"/>
</dbReference>
<dbReference type="Gene3D" id="3.40.50.1220">
    <property type="entry name" value="TPP-binding domain"/>
    <property type="match status" value="1"/>
</dbReference>
<evidence type="ECO:0000313" key="7">
    <source>
        <dbReference type="Proteomes" id="UP000095544"/>
    </source>
</evidence>
<keyword evidence="3" id="KW-0520">NAD</keyword>
<keyword evidence="2" id="KW-0808">Transferase</keyword>
<feature type="binding site" evidence="4">
    <location>
        <position position="151"/>
    </location>
    <ligand>
        <name>Zn(2+)</name>
        <dbReference type="ChEBI" id="CHEBI:29105"/>
    </ligand>
</feature>
<dbReference type="PROSITE" id="PS50305">
    <property type="entry name" value="SIRTUIN"/>
    <property type="match status" value="1"/>
</dbReference>
<keyword evidence="4" id="KW-0479">Metal-binding</keyword>
<dbReference type="GO" id="GO:0070403">
    <property type="term" value="F:NAD+ binding"/>
    <property type="evidence" value="ECO:0007669"/>
    <property type="project" value="InterPro"/>
</dbReference>
<evidence type="ECO:0000256" key="2">
    <source>
        <dbReference type="ARBA" id="ARBA00022679"/>
    </source>
</evidence>
<accession>A0A174IS83</accession>
<dbReference type="PANTHER" id="PTHR11085">
    <property type="entry name" value="NAD-DEPENDENT PROTEIN DEACYLASE SIRTUIN-5, MITOCHONDRIAL-RELATED"/>
    <property type="match status" value="1"/>
</dbReference>
<keyword evidence="6" id="KW-0378">Hydrolase</keyword>
<dbReference type="InterPro" id="IPR050134">
    <property type="entry name" value="NAD-dep_sirtuin_deacylases"/>
</dbReference>
<dbReference type="PANTHER" id="PTHR11085:SF4">
    <property type="entry name" value="NAD-DEPENDENT PROTEIN DEACYLASE"/>
    <property type="match status" value="1"/>
</dbReference>